<comment type="caution">
    <text evidence="3">The sequence shown here is derived from an EMBL/GenBank/DDBJ whole genome shotgun (WGS) entry which is preliminary data.</text>
</comment>
<evidence type="ECO:0000313" key="3">
    <source>
        <dbReference type="EMBL" id="KUR70171.1"/>
    </source>
</evidence>
<gene>
    <name evidence="3" type="ORF">AQZ52_15020</name>
</gene>
<keyword evidence="4" id="KW-1185">Reference proteome</keyword>
<dbReference type="NCBIfam" id="NF006699">
    <property type="entry name" value="PRK09245.1"/>
    <property type="match status" value="1"/>
</dbReference>
<dbReference type="Gene3D" id="3.90.226.10">
    <property type="entry name" value="2-enoyl-CoA Hydratase, Chain A, domain 1"/>
    <property type="match status" value="1"/>
</dbReference>
<name>A0A117USP8_9SPHN</name>
<dbReference type="Pfam" id="PF00378">
    <property type="entry name" value="ECH_1"/>
    <property type="match status" value="1"/>
</dbReference>
<reference evidence="3 4" key="1">
    <citation type="submission" date="2015-10" db="EMBL/GenBank/DDBJ databases">
        <title>Draft genome sequence of Novosphingobium fuchskuhlense DSM 25065 isolated from a surface water sample of the southwest basin of Lake Grosse Fuchskuhle.</title>
        <authorList>
            <person name="Ruckert C."/>
            <person name="Winkler A."/>
            <person name="Glaeser J."/>
            <person name="Grossart H.-P."/>
            <person name="Kalinowski J."/>
            <person name="Glaeser S."/>
        </authorList>
    </citation>
    <scope>NUCLEOTIDE SEQUENCE [LARGE SCALE GENOMIC DNA]</scope>
    <source>
        <strain evidence="3 4">FNE08-7</strain>
    </source>
</reference>
<evidence type="ECO:0000313" key="4">
    <source>
        <dbReference type="Proteomes" id="UP000058012"/>
    </source>
</evidence>
<comment type="similarity">
    <text evidence="1">Belongs to the enoyl-CoA hydratase/isomerase family.</text>
</comment>
<dbReference type="SUPFAM" id="SSF52096">
    <property type="entry name" value="ClpP/crotonase"/>
    <property type="match status" value="1"/>
</dbReference>
<protein>
    <submittedName>
        <fullName evidence="3">Enoyl-CoA hydratase</fullName>
        <ecNumber evidence="3">4.2.1.17</ecNumber>
    </submittedName>
</protein>
<dbReference type="EC" id="4.2.1.17" evidence="3"/>
<dbReference type="GO" id="GO:0006635">
    <property type="term" value="P:fatty acid beta-oxidation"/>
    <property type="evidence" value="ECO:0007669"/>
    <property type="project" value="TreeGrafter"/>
</dbReference>
<evidence type="ECO:0000256" key="2">
    <source>
        <dbReference type="ARBA" id="ARBA00023239"/>
    </source>
</evidence>
<dbReference type="RefSeq" id="WP_067912743.1">
    <property type="nucleotide sequence ID" value="NZ_KQ954246.1"/>
</dbReference>
<dbReference type="STRING" id="1117702.AQZ52_15020"/>
<dbReference type="PANTHER" id="PTHR11941">
    <property type="entry name" value="ENOYL-COA HYDRATASE-RELATED"/>
    <property type="match status" value="1"/>
</dbReference>
<dbReference type="AlphaFoldDB" id="A0A117USP8"/>
<evidence type="ECO:0000256" key="1">
    <source>
        <dbReference type="ARBA" id="ARBA00005254"/>
    </source>
</evidence>
<dbReference type="InterPro" id="IPR014748">
    <property type="entry name" value="Enoyl-CoA_hydra_C"/>
</dbReference>
<keyword evidence="2 3" id="KW-0456">Lyase</keyword>
<dbReference type="CDD" id="cd06558">
    <property type="entry name" value="crotonase-like"/>
    <property type="match status" value="1"/>
</dbReference>
<sequence>MITPFLHEERRGRVAILTMDRAESMNAIGTLEDCDNIVDTFFRLANDRSVSAIVLTGAGRAFCTGGNIKGIRDRKGIGPLDQPDSTAANYRRGVQRATRAMLDCEVPMIAAINGHAIGLGLDLACVCDLRLAADTAKMAASFIKVGIIPGDGGAWTLQKIIGYSKAAELFLTGRTFDAAYAQSIGLVGDVVPADQLLEKAIALAEEIAANSPRALRLTKRLLREAQHGRAGDVLELSAAFQAIVHETADHKEAVNAILEKRAPVFTGD</sequence>
<proteinExistence type="inferred from homology"/>
<dbReference type="EMBL" id="LLZS01000009">
    <property type="protein sequence ID" value="KUR70171.1"/>
    <property type="molecule type" value="Genomic_DNA"/>
</dbReference>
<dbReference type="InterPro" id="IPR001753">
    <property type="entry name" value="Enoyl-CoA_hydra/iso"/>
</dbReference>
<dbReference type="Gene3D" id="1.10.12.10">
    <property type="entry name" value="Lyase 2-enoyl-coa Hydratase, Chain A, domain 2"/>
    <property type="match status" value="1"/>
</dbReference>
<dbReference type="GO" id="GO:0004300">
    <property type="term" value="F:enoyl-CoA hydratase activity"/>
    <property type="evidence" value="ECO:0007669"/>
    <property type="project" value="UniProtKB-EC"/>
</dbReference>
<dbReference type="Proteomes" id="UP000058012">
    <property type="component" value="Unassembled WGS sequence"/>
</dbReference>
<dbReference type="PANTHER" id="PTHR11941:SF54">
    <property type="entry name" value="ENOYL-COA HYDRATASE, MITOCHONDRIAL"/>
    <property type="match status" value="1"/>
</dbReference>
<accession>A0A117USP8</accession>
<organism evidence="3 4">
    <name type="scientific">Novosphingobium fuchskuhlense</name>
    <dbReference type="NCBI Taxonomy" id="1117702"/>
    <lineage>
        <taxon>Bacteria</taxon>
        <taxon>Pseudomonadati</taxon>
        <taxon>Pseudomonadota</taxon>
        <taxon>Alphaproteobacteria</taxon>
        <taxon>Sphingomonadales</taxon>
        <taxon>Sphingomonadaceae</taxon>
        <taxon>Novosphingobium</taxon>
    </lineage>
</organism>
<dbReference type="InterPro" id="IPR029045">
    <property type="entry name" value="ClpP/crotonase-like_dom_sf"/>
</dbReference>